<dbReference type="EMBL" id="JBGBPQ010000028">
    <property type="protein sequence ID" value="KAL1496863.1"/>
    <property type="molecule type" value="Genomic_DNA"/>
</dbReference>
<feature type="compositionally biased region" description="Basic and acidic residues" evidence="1">
    <location>
        <begin position="263"/>
        <end position="278"/>
    </location>
</feature>
<feature type="region of interest" description="Disordered" evidence="1">
    <location>
        <begin position="205"/>
        <end position="303"/>
    </location>
</feature>
<reference evidence="2 3" key="1">
    <citation type="journal article" date="2024" name="Science">
        <title>Giant polyketide synthase enzymes in the biosynthesis of giant marine polyether toxins.</title>
        <authorList>
            <person name="Fallon T.R."/>
            <person name="Shende V.V."/>
            <person name="Wierzbicki I.H."/>
            <person name="Pendleton A.L."/>
            <person name="Watervoot N.F."/>
            <person name="Auber R.P."/>
            <person name="Gonzalez D.J."/>
            <person name="Wisecaver J.H."/>
            <person name="Moore B.S."/>
        </authorList>
    </citation>
    <scope>NUCLEOTIDE SEQUENCE [LARGE SCALE GENOMIC DNA]</scope>
    <source>
        <strain evidence="2 3">12B1</strain>
    </source>
</reference>
<evidence type="ECO:0000313" key="3">
    <source>
        <dbReference type="Proteomes" id="UP001515480"/>
    </source>
</evidence>
<evidence type="ECO:0000256" key="1">
    <source>
        <dbReference type="SAM" id="MobiDB-lite"/>
    </source>
</evidence>
<proteinExistence type="predicted"/>
<organism evidence="2 3">
    <name type="scientific">Prymnesium parvum</name>
    <name type="common">Toxic golden alga</name>
    <dbReference type="NCBI Taxonomy" id="97485"/>
    <lineage>
        <taxon>Eukaryota</taxon>
        <taxon>Haptista</taxon>
        <taxon>Haptophyta</taxon>
        <taxon>Prymnesiophyceae</taxon>
        <taxon>Prymnesiales</taxon>
        <taxon>Prymnesiaceae</taxon>
        <taxon>Prymnesium</taxon>
    </lineage>
</organism>
<keyword evidence="3" id="KW-1185">Reference proteome</keyword>
<feature type="region of interest" description="Disordered" evidence="1">
    <location>
        <begin position="22"/>
        <end position="72"/>
    </location>
</feature>
<feature type="region of interest" description="Disordered" evidence="1">
    <location>
        <begin position="157"/>
        <end position="188"/>
    </location>
</feature>
<gene>
    <name evidence="2" type="ORF">AB1Y20_014447</name>
</gene>
<accession>A0AB34IHL9</accession>
<feature type="compositionally biased region" description="Acidic residues" evidence="1">
    <location>
        <begin position="416"/>
        <end position="439"/>
    </location>
</feature>
<comment type="caution">
    <text evidence="2">The sequence shown here is derived from an EMBL/GenBank/DDBJ whole genome shotgun (WGS) entry which is preliminary data.</text>
</comment>
<name>A0AB34IHL9_PRYPA</name>
<evidence type="ECO:0000313" key="2">
    <source>
        <dbReference type="EMBL" id="KAL1496863.1"/>
    </source>
</evidence>
<feature type="region of interest" description="Disordered" evidence="1">
    <location>
        <begin position="451"/>
        <end position="488"/>
    </location>
</feature>
<sequence length="600" mass="64974">MPRIVLATDADGNALVVSVPSAPVRERVESESESEGGEVPVEPEGAQAFVTPAELPPASGPDEPREEADPIGEIYPLPPWPTRVSSALLHYGAPIDELTAAQGHPCPFSPSDALRFGPSELFRFLASLGHDESTAAAAVVRYGARVLDGSPLPPAPSYHLPDWPREVDPPTPLASSENAAGRSRADRAPRIRLGDAFQAALPEFQSPEASAAPTVSARQPPVSARSSLRGRPASSSLDPLEFAGHVEEEENRKAGQKPQPGARQDRQRKLKRTADGLHRLAHRRRHPTIPLTTADEGGNAQGVARRIRRRGGGLHASRHPQGGDGVGYAVKNEMGKLLDEWLMDEANLSMWISPGTGFPMWRKRVLITEMAAKAWESVCSRFNFEAAATRVGMRMTVDGSGDQFIRPQGIENYSFTDDDGGDAGAESEAEGADVEHDNDDVDCEQWEEGVDELPDDVGEEDEDDMSASGGDDDESDGEGEQDDTAEDGTVATYIGIGEAPEGYAVETECKPLDTAEDRQEVIGAIILMGWDNDTAEGWFIGHIHSTGPFTQNDLKRCPNANFVVRYAAKETDKCLNGKVAHYLSMDTYGVDKWWVFLRKI</sequence>
<dbReference type="AlphaFoldDB" id="A0AB34IHL9"/>
<dbReference type="Proteomes" id="UP001515480">
    <property type="component" value="Unassembled WGS sequence"/>
</dbReference>
<feature type="compositionally biased region" description="Acidic residues" evidence="1">
    <location>
        <begin position="451"/>
        <end position="486"/>
    </location>
</feature>
<protein>
    <submittedName>
        <fullName evidence="2">Uncharacterized protein</fullName>
    </submittedName>
</protein>
<feature type="region of interest" description="Disordered" evidence="1">
    <location>
        <begin position="411"/>
        <end position="439"/>
    </location>
</feature>
<feature type="compositionally biased region" description="Basic and acidic residues" evidence="1">
    <location>
        <begin position="244"/>
        <end position="253"/>
    </location>
</feature>